<dbReference type="EMBL" id="REFV01000002">
    <property type="protein sequence ID" value="RMB63448.1"/>
    <property type="molecule type" value="Genomic_DNA"/>
</dbReference>
<proteinExistence type="predicted"/>
<comment type="caution">
    <text evidence="1">The sequence shown here is derived from an EMBL/GenBank/DDBJ whole genome shotgun (WGS) entry which is preliminary data.</text>
</comment>
<keyword evidence="2" id="KW-1185">Reference proteome</keyword>
<evidence type="ECO:0000313" key="1">
    <source>
        <dbReference type="EMBL" id="RMB63448.1"/>
    </source>
</evidence>
<dbReference type="AlphaFoldDB" id="A0A3M0GGN8"/>
<sequence length="121" mass="13306">MGMRKVYTLVGICFGVACLFLMTFLAAHNINASGATTAAISQDIIISKIYEGGVKDIVFETPNGDYYYINRGLEQGFTLSGLEEKLLNKSVTLRLTKKLAGVSKHIHQMQVGDNIIYSELN</sequence>
<dbReference type="Proteomes" id="UP000281985">
    <property type="component" value="Unassembled WGS sequence"/>
</dbReference>
<evidence type="ECO:0000313" key="2">
    <source>
        <dbReference type="Proteomes" id="UP000281985"/>
    </source>
</evidence>
<accession>A0A3M0GGN8</accession>
<gene>
    <name evidence="1" type="ORF">EAX61_03400</name>
</gene>
<name>A0A3M0GGN8_9FLAO</name>
<reference evidence="1 2" key="1">
    <citation type="submission" date="2018-10" db="EMBL/GenBank/DDBJ databases">
        <title>Dokdonia luteus sp. nov., isolated from sea water.</title>
        <authorList>
            <person name="Zhou L.Y."/>
            <person name="Du Z.J."/>
        </authorList>
    </citation>
    <scope>NUCLEOTIDE SEQUENCE [LARGE SCALE GENOMIC DNA]</scope>
    <source>
        <strain evidence="1 2">SH27</strain>
    </source>
</reference>
<protein>
    <submittedName>
        <fullName evidence="1">Uncharacterized protein</fullName>
    </submittedName>
</protein>
<dbReference type="PROSITE" id="PS51257">
    <property type="entry name" value="PROKAR_LIPOPROTEIN"/>
    <property type="match status" value="1"/>
</dbReference>
<organism evidence="1 2">
    <name type="scientific">Dokdonia sinensis</name>
    <dbReference type="NCBI Taxonomy" id="2479847"/>
    <lineage>
        <taxon>Bacteria</taxon>
        <taxon>Pseudomonadati</taxon>
        <taxon>Bacteroidota</taxon>
        <taxon>Flavobacteriia</taxon>
        <taxon>Flavobacteriales</taxon>
        <taxon>Flavobacteriaceae</taxon>
        <taxon>Dokdonia</taxon>
    </lineage>
</organism>